<sequence length="312" mass="35126">HYIITDVPRFISAIKVGQVDMSNAGGASLTPKQNIQLVEDTDSEVVAHFLSPSFNVGLMINRKTAPFTDPRVRKAIYLALDRQAIDRIVLDDTAGEPMVFMPGMAHSEDEASKWPGLRPKDTPGGKEDLAEAKRLMAEAGFPDGFKTDFHSRKVSFYVPICQVVKEQLKETLGITGDLATHESAAGYKMYGTARAADAEGDWGLGCQGEGMVVLDADAVLGGVYRPGGTRNYTDWSHPRVEELFQIQKVEQDLDKRREYLREIADIIREGDNHWVTLVWGRFFWQMHRDVKGFNPPQTVQYGFKHEHLWMDR</sequence>
<feature type="domain" description="Solute-binding protein family 5" evidence="1">
    <location>
        <begin position="11"/>
        <end position="228"/>
    </location>
</feature>
<dbReference type="AlphaFoldDB" id="A0A382C8R0"/>
<proteinExistence type="predicted"/>
<accession>A0A382C8R0</accession>
<dbReference type="EMBL" id="UINC01033343">
    <property type="protein sequence ID" value="SVB22485.1"/>
    <property type="molecule type" value="Genomic_DNA"/>
</dbReference>
<dbReference type="PANTHER" id="PTHR30290">
    <property type="entry name" value="PERIPLASMIC BINDING COMPONENT OF ABC TRANSPORTER"/>
    <property type="match status" value="1"/>
</dbReference>
<dbReference type="Pfam" id="PF00496">
    <property type="entry name" value="SBP_bac_5"/>
    <property type="match status" value="1"/>
</dbReference>
<dbReference type="InterPro" id="IPR000914">
    <property type="entry name" value="SBP_5_dom"/>
</dbReference>
<evidence type="ECO:0000259" key="1">
    <source>
        <dbReference type="Pfam" id="PF00496"/>
    </source>
</evidence>
<name>A0A382C8R0_9ZZZZ</name>
<gene>
    <name evidence="2" type="ORF">METZ01_LOCUS175339</name>
</gene>
<reference evidence="2" key="1">
    <citation type="submission" date="2018-05" db="EMBL/GenBank/DDBJ databases">
        <authorList>
            <person name="Lanie J.A."/>
            <person name="Ng W.-L."/>
            <person name="Kazmierczak K.M."/>
            <person name="Andrzejewski T.M."/>
            <person name="Davidsen T.M."/>
            <person name="Wayne K.J."/>
            <person name="Tettelin H."/>
            <person name="Glass J.I."/>
            <person name="Rusch D."/>
            <person name="Podicherti R."/>
            <person name="Tsui H.-C.T."/>
            <person name="Winkler M.E."/>
        </authorList>
    </citation>
    <scope>NUCLEOTIDE SEQUENCE</scope>
</reference>
<dbReference type="InterPro" id="IPR039424">
    <property type="entry name" value="SBP_5"/>
</dbReference>
<dbReference type="GO" id="GO:1904680">
    <property type="term" value="F:peptide transmembrane transporter activity"/>
    <property type="evidence" value="ECO:0007669"/>
    <property type="project" value="TreeGrafter"/>
</dbReference>
<evidence type="ECO:0000313" key="2">
    <source>
        <dbReference type="EMBL" id="SVB22485.1"/>
    </source>
</evidence>
<feature type="non-terminal residue" evidence="2">
    <location>
        <position position="1"/>
    </location>
</feature>
<dbReference type="Gene3D" id="3.10.105.10">
    <property type="entry name" value="Dipeptide-binding Protein, Domain 3"/>
    <property type="match status" value="1"/>
</dbReference>
<organism evidence="2">
    <name type="scientific">marine metagenome</name>
    <dbReference type="NCBI Taxonomy" id="408172"/>
    <lineage>
        <taxon>unclassified sequences</taxon>
        <taxon>metagenomes</taxon>
        <taxon>ecological metagenomes</taxon>
    </lineage>
</organism>
<dbReference type="Gene3D" id="3.40.190.10">
    <property type="entry name" value="Periplasmic binding protein-like II"/>
    <property type="match status" value="1"/>
</dbReference>
<protein>
    <recommendedName>
        <fullName evidence="1">Solute-binding protein family 5 domain-containing protein</fullName>
    </recommendedName>
</protein>
<dbReference type="SUPFAM" id="SSF53850">
    <property type="entry name" value="Periplasmic binding protein-like II"/>
    <property type="match status" value="1"/>
</dbReference>
<dbReference type="GO" id="GO:0015833">
    <property type="term" value="P:peptide transport"/>
    <property type="evidence" value="ECO:0007669"/>
    <property type="project" value="TreeGrafter"/>
</dbReference>